<evidence type="ECO:0000256" key="2">
    <source>
        <dbReference type="ARBA" id="ARBA00022448"/>
    </source>
</evidence>
<dbReference type="PROSITE" id="PS50850">
    <property type="entry name" value="MFS"/>
    <property type="match status" value="1"/>
</dbReference>
<keyword evidence="3" id="KW-1003">Cell membrane</keyword>
<protein>
    <submittedName>
        <fullName evidence="10">MFS transporter</fullName>
    </submittedName>
</protein>
<evidence type="ECO:0000256" key="7">
    <source>
        <dbReference type="SAM" id="MobiDB-lite"/>
    </source>
</evidence>
<dbReference type="EMBL" id="BMGP01000003">
    <property type="protein sequence ID" value="GGF24891.1"/>
    <property type="molecule type" value="Genomic_DNA"/>
</dbReference>
<dbReference type="PANTHER" id="PTHR23513">
    <property type="entry name" value="INTEGRAL MEMBRANE EFFLUX PROTEIN-RELATED"/>
    <property type="match status" value="1"/>
</dbReference>
<comment type="subcellular location">
    <subcellularLocation>
        <location evidence="1">Cell inner membrane</location>
        <topology evidence="1">Multi-pass membrane protein</topology>
    </subcellularLocation>
</comment>
<dbReference type="Proteomes" id="UP000598775">
    <property type="component" value="Unassembled WGS sequence"/>
</dbReference>
<dbReference type="GO" id="GO:0005886">
    <property type="term" value="C:plasma membrane"/>
    <property type="evidence" value="ECO:0007669"/>
    <property type="project" value="UniProtKB-SubCell"/>
</dbReference>
<keyword evidence="6 8" id="KW-0472">Membrane</keyword>
<proteinExistence type="predicted"/>
<gene>
    <name evidence="10" type="ORF">GCM10011399_18000</name>
</gene>
<feature type="transmembrane region" description="Helical" evidence="8">
    <location>
        <begin position="70"/>
        <end position="94"/>
    </location>
</feature>
<feature type="transmembrane region" description="Helical" evidence="8">
    <location>
        <begin position="292"/>
        <end position="320"/>
    </location>
</feature>
<dbReference type="GO" id="GO:0022857">
    <property type="term" value="F:transmembrane transporter activity"/>
    <property type="evidence" value="ECO:0007669"/>
    <property type="project" value="InterPro"/>
</dbReference>
<keyword evidence="5 8" id="KW-1133">Transmembrane helix</keyword>
<evidence type="ECO:0000256" key="5">
    <source>
        <dbReference type="ARBA" id="ARBA00022989"/>
    </source>
</evidence>
<name>A0A917EYZ9_9MICO</name>
<dbReference type="Pfam" id="PF05977">
    <property type="entry name" value="MFS_3"/>
    <property type="match status" value="1"/>
</dbReference>
<dbReference type="SUPFAM" id="SSF103473">
    <property type="entry name" value="MFS general substrate transporter"/>
    <property type="match status" value="1"/>
</dbReference>
<feature type="transmembrane region" description="Helical" evidence="8">
    <location>
        <begin position="375"/>
        <end position="396"/>
    </location>
</feature>
<evidence type="ECO:0000313" key="10">
    <source>
        <dbReference type="EMBL" id="GGF24891.1"/>
    </source>
</evidence>
<feature type="region of interest" description="Disordered" evidence="7">
    <location>
        <begin position="1"/>
        <end position="47"/>
    </location>
</feature>
<organism evidence="10 11">
    <name type="scientific">Subtercola lobariae</name>
    <dbReference type="NCBI Taxonomy" id="1588641"/>
    <lineage>
        <taxon>Bacteria</taxon>
        <taxon>Bacillati</taxon>
        <taxon>Actinomycetota</taxon>
        <taxon>Actinomycetes</taxon>
        <taxon>Micrococcales</taxon>
        <taxon>Microbacteriaceae</taxon>
        <taxon>Subtercola</taxon>
    </lineage>
</organism>
<evidence type="ECO:0000313" key="11">
    <source>
        <dbReference type="Proteomes" id="UP000598775"/>
    </source>
</evidence>
<evidence type="ECO:0000259" key="9">
    <source>
        <dbReference type="PROSITE" id="PS50850"/>
    </source>
</evidence>
<feature type="transmembrane region" description="Helical" evidence="8">
    <location>
        <begin position="100"/>
        <end position="119"/>
    </location>
</feature>
<feature type="transmembrane region" description="Helical" evidence="8">
    <location>
        <begin position="159"/>
        <end position="177"/>
    </location>
</feature>
<keyword evidence="11" id="KW-1185">Reference proteome</keyword>
<dbReference type="Gene3D" id="1.20.1250.20">
    <property type="entry name" value="MFS general substrate transporter like domains"/>
    <property type="match status" value="1"/>
</dbReference>
<dbReference type="CDD" id="cd06173">
    <property type="entry name" value="MFS_MefA_like"/>
    <property type="match status" value="1"/>
</dbReference>
<dbReference type="InterPro" id="IPR036259">
    <property type="entry name" value="MFS_trans_sf"/>
</dbReference>
<keyword evidence="4 8" id="KW-0812">Transmembrane</keyword>
<reference evidence="10 11" key="1">
    <citation type="journal article" date="2014" name="Int. J. Syst. Evol. Microbiol.">
        <title>Complete genome sequence of Corynebacterium casei LMG S-19264T (=DSM 44701T), isolated from a smear-ripened cheese.</title>
        <authorList>
            <consortium name="US DOE Joint Genome Institute (JGI-PGF)"/>
            <person name="Walter F."/>
            <person name="Albersmeier A."/>
            <person name="Kalinowski J."/>
            <person name="Ruckert C."/>
        </authorList>
    </citation>
    <scope>NUCLEOTIDE SEQUENCE [LARGE SCALE GENOMIC DNA]</scope>
    <source>
        <strain evidence="10 11">CGMCC 1.12976</strain>
    </source>
</reference>
<feature type="transmembrane region" description="Helical" evidence="8">
    <location>
        <begin position="231"/>
        <end position="248"/>
    </location>
</feature>
<sequence>MNPDDPLDTEEARTANEPAGVDSVHSAEPFEAPTAGQQPSAGAQATEPLTRRSRFVDLTPLRASAPFARLWAGGAISGIGGQMTVVAVGLHIYALTDSTFAVSLVGVFALVPMIIFGLYGGILADTFDRRLVALISAIVAWVSTATLAGIAWAHVDVVWPYYVLSTVIAVAATVIGATRQSIVPRLLPKELLPAASALNGISMGAMITIGPALAGVLVATVGIQWTYTVDVILFVAAFLGIFSLPHIIPEGTQGRAGFSAVADGIAFLKGAPNVRLSFIVDIIAMTFGQPRVLFPAVGAVLIGGGAITVGLLTAAVAVGALLSSVFSGRLGHVRWQGKAIGRAITVYGAFIAAFGVVLLITAIQNPELHSVGESFTDANLVALIVGFVFLAGAGAADNVSSIFRSTLLQASVPDNMRGRIQGVFTVVVAGGPRVGDAYIGILAAFAAVWFPPLLGGFLIIVIIGILVRANPSFRHYDAQNPLP</sequence>
<feature type="transmembrane region" description="Helical" evidence="8">
    <location>
        <begin position="340"/>
        <end position="363"/>
    </location>
</feature>
<feature type="transmembrane region" description="Helical" evidence="8">
    <location>
        <begin position="437"/>
        <end position="467"/>
    </location>
</feature>
<evidence type="ECO:0000256" key="6">
    <source>
        <dbReference type="ARBA" id="ARBA00023136"/>
    </source>
</evidence>
<evidence type="ECO:0000256" key="4">
    <source>
        <dbReference type="ARBA" id="ARBA00022692"/>
    </source>
</evidence>
<evidence type="ECO:0000256" key="1">
    <source>
        <dbReference type="ARBA" id="ARBA00004429"/>
    </source>
</evidence>
<dbReference type="InterPro" id="IPR010290">
    <property type="entry name" value="TM_effector"/>
</dbReference>
<comment type="caution">
    <text evidence="10">The sequence shown here is derived from an EMBL/GenBank/DDBJ whole genome shotgun (WGS) entry which is preliminary data.</text>
</comment>
<keyword evidence="2" id="KW-0813">Transport</keyword>
<dbReference type="PANTHER" id="PTHR23513:SF9">
    <property type="entry name" value="ENTEROBACTIN EXPORTER ENTS"/>
    <property type="match status" value="1"/>
</dbReference>
<feature type="domain" description="Major facilitator superfamily (MFS) profile" evidence="9">
    <location>
        <begin position="229"/>
        <end position="483"/>
    </location>
</feature>
<feature type="transmembrane region" description="Helical" evidence="8">
    <location>
        <begin position="131"/>
        <end position="153"/>
    </location>
</feature>
<evidence type="ECO:0000256" key="3">
    <source>
        <dbReference type="ARBA" id="ARBA00022475"/>
    </source>
</evidence>
<dbReference type="InterPro" id="IPR020846">
    <property type="entry name" value="MFS_dom"/>
</dbReference>
<accession>A0A917EYZ9</accession>
<dbReference type="AlphaFoldDB" id="A0A917EYZ9"/>
<evidence type="ECO:0000256" key="8">
    <source>
        <dbReference type="SAM" id="Phobius"/>
    </source>
</evidence>
<feature type="transmembrane region" description="Helical" evidence="8">
    <location>
        <begin position="198"/>
        <end position="225"/>
    </location>
</feature>